<dbReference type="EMBL" id="LT629734">
    <property type="protein sequence ID" value="SDR66354.1"/>
    <property type="molecule type" value="Genomic_DNA"/>
</dbReference>
<keyword evidence="1" id="KW-0472">Membrane</keyword>
<feature type="transmembrane region" description="Helical" evidence="1">
    <location>
        <begin position="228"/>
        <end position="248"/>
    </location>
</feature>
<feature type="transmembrane region" description="Helical" evidence="1">
    <location>
        <begin position="167"/>
        <end position="191"/>
    </location>
</feature>
<feature type="transmembrane region" description="Helical" evidence="1">
    <location>
        <begin position="103"/>
        <end position="128"/>
    </location>
</feature>
<keyword evidence="3" id="KW-1185">Reference proteome</keyword>
<evidence type="ECO:0000313" key="3">
    <source>
        <dbReference type="Proteomes" id="UP000199649"/>
    </source>
</evidence>
<sequence length="283" mass="28811">MLLMAVCAVLLLAGVAAVVAWGGERLLEPAPPIGAPPSRRAALGHYGRWLMLLAAAVVGPGVLVAGAGGRLAMRLLAITSHGSRGRRTEGQALIGEITLEGTAAFVVFGAMPLALIAGALFLLVAPWLPQGRLGGLAYGGLLLVLGAPFLDPLRADNLDFDLLGPGWLSVLVLGGLVVLHGAAVAAIAGRVSRALRSPTWRTWLLLAVPIVAAAPLVPLAAIMAALPVVVGALVVLAAPRLLPWFLALRSSPRGTLVGRVVLGVAAAVALPALIWAVVSIVSR</sequence>
<dbReference type="Proteomes" id="UP000199649">
    <property type="component" value="Chromosome I"/>
</dbReference>
<accession>A0A1H1KVK3</accession>
<feature type="transmembrane region" description="Helical" evidence="1">
    <location>
        <begin position="46"/>
        <end position="67"/>
    </location>
</feature>
<proteinExistence type="predicted"/>
<feature type="transmembrane region" description="Helical" evidence="1">
    <location>
        <begin position="203"/>
        <end position="222"/>
    </location>
</feature>
<organism evidence="2 3">
    <name type="scientific">Agrococcus carbonis</name>
    <dbReference type="NCBI Taxonomy" id="684552"/>
    <lineage>
        <taxon>Bacteria</taxon>
        <taxon>Bacillati</taxon>
        <taxon>Actinomycetota</taxon>
        <taxon>Actinomycetes</taxon>
        <taxon>Micrococcales</taxon>
        <taxon>Microbacteriaceae</taxon>
        <taxon>Agrococcus</taxon>
    </lineage>
</organism>
<dbReference type="OrthoDB" id="5110472at2"/>
<protein>
    <submittedName>
        <fullName evidence="2">Uncharacterized protein</fullName>
    </submittedName>
</protein>
<feature type="transmembrane region" description="Helical" evidence="1">
    <location>
        <begin position="260"/>
        <end position="281"/>
    </location>
</feature>
<reference evidence="3" key="1">
    <citation type="submission" date="2016-10" db="EMBL/GenBank/DDBJ databases">
        <authorList>
            <person name="Varghese N."/>
            <person name="Submissions S."/>
        </authorList>
    </citation>
    <scope>NUCLEOTIDE SEQUENCE [LARGE SCALE GENOMIC DNA]</scope>
    <source>
        <strain evidence="3">DSM 22965</strain>
    </source>
</reference>
<keyword evidence="1" id="KW-1133">Transmembrane helix</keyword>
<name>A0A1H1KVK3_9MICO</name>
<dbReference type="AlphaFoldDB" id="A0A1H1KVK3"/>
<dbReference type="RefSeq" id="WP_092664921.1">
    <property type="nucleotide sequence ID" value="NZ_LT629734.1"/>
</dbReference>
<evidence type="ECO:0000313" key="2">
    <source>
        <dbReference type="EMBL" id="SDR66354.1"/>
    </source>
</evidence>
<gene>
    <name evidence="2" type="ORF">SAMN04489719_0177</name>
</gene>
<evidence type="ECO:0000256" key="1">
    <source>
        <dbReference type="SAM" id="Phobius"/>
    </source>
</evidence>
<keyword evidence="1" id="KW-0812">Transmembrane</keyword>